<dbReference type="Pfam" id="PF13837">
    <property type="entry name" value="Myb_DNA-bind_4"/>
    <property type="match status" value="1"/>
</dbReference>
<gene>
    <name evidence="4" type="ORF">V5799_028489</name>
</gene>
<comment type="caution">
    <text evidence="4">The sequence shown here is derived from an EMBL/GenBank/DDBJ whole genome shotgun (WGS) entry which is preliminary data.</text>
</comment>
<name>A0AAQ4DCQ1_AMBAM</name>
<dbReference type="Gene3D" id="1.10.10.60">
    <property type="entry name" value="Homeodomain-like"/>
    <property type="match status" value="1"/>
</dbReference>
<evidence type="ECO:0000256" key="2">
    <source>
        <dbReference type="SAM" id="MobiDB-lite"/>
    </source>
</evidence>
<reference evidence="4 5" key="1">
    <citation type="journal article" date="2023" name="Arcadia Sci">
        <title>De novo assembly of a long-read Amblyomma americanum tick genome.</title>
        <authorList>
            <person name="Chou S."/>
            <person name="Poskanzer K.E."/>
            <person name="Rollins M."/>
            <person name="Thuy-Boun P.S."/>
        </authorList>
    </citation>
    <scope>NUCLEOTIDE SEQUENCE [LARGE SCALE GENOMIC DNA]</scope>
    <source>
        <strain evidence="4">F_SG_1</strain>
        <tissue evidence="4">Salivary glands</tissue>
    </source>
</reference>
<keyword evidence="1" id="KW-0175">Coiled coil</keyword>
<feature type="compositionally biased region" description="Low complexity" evidence="2">
    <location>
        <begin position="158"/>
        <end position="172"/>
    </location>
</feature>
<evidence type="ECO:0000313" key="5">
    <source>
        <dbReference type="Proteomes" id="UP001321473"/>
    </source>
</evidence>
<proteinExistence type="predicted"/>
<dbReference type="GO" id="GO:0016604">
    <property type="term" value="C:nuclear body"/>
    <property type="evidence" value="ECO:0007669"/>
    <property type="project" value="TreeGrafter"/>
</dbReference>
<evidence type="ECO:0000256" key="1">
    <source>
        <dbReference type="SAM" id="Coils"/>
    </source>
</evidence>
<dbReference type="AlphaFoldDB" id="A0AAQ4DCQ1"/>
<feature type="compositionally biased region" description="Low complexity" evidence="2">
    <location>
        <begin position="183"/>
        <end position="195"/>
    </location>
</feature>
<keyword evidence="5" id="KW-1185">Reference proteome</keyword>
<dbReference type="EMBL" id="JARKHS020032364">
    <property type="protein sequence ID" value="KAK8760241.1"/>
    <property type="molecule type" value="Genomic_DNA"/>
</dbReference>
<dbReference type="InterPro" id="IPR026095">
    <property type="entry name" value="Myb/SANT-like_DNA-bd_dom_prot"/>
</dbReference>
<dbReference type="InterPro" id="IPR044822">
    <property type="entry name" value="Myb_DNA-bind_4"/>
</dbReference>
<dbReference type="PANTHER" id="PTHR22666">
    <property type="entry name" value="MYB_SANT-LIKE DNA-BINDING DOMAIN-CONTAINING PROTEIN 1"/>
    <property type="match status" value="1"/>
</dbReference>
<accession>A0AAQ4DCQ1</accession>
<organism evidence="4 5">
    <name type="scientific">Amblyomma americanum</name>
    <name type="common">Lone star tick</name>
    <dbReference type="NCBI Taxonomy" id="6943"/>
    <lineage>
        <taxon>Eukaryota</taxon>
        <taxon>Metazoa</taxon>
        <taxon>Ecdysozoa</taxon>
        <taxon>Arthropoda</taxon>
        <taxon>Chelicerata</taxon>
        <taxon>Arachnida</taxon>
        <taxon>Acari</taxon>
        <taxon>Parasitiformes</taxon>
        <taxon>Ixodida</taxon>
        <taxon>Ixodoidea</taxon>
        <taxon>Ixodidae</taxon>
        <taxon>Amblyomminae</taxon>
        <taxon>Amblyomma</taxon>
    </lineage>
</organism>
<feature type="domain" description="Myb/SANT-like DNA-binding" evidence="3">
    <location>
        <begin position="29"/>
        <end position="114"/>
    </location>
</feature>
<evidence type="ECO:0000259" key="3">
    <source>
        <dbReference type="Pfam" id="PF13837"/>
    </source>
</evidence>
<dbReference type="Proteomes" id="UP001321473">
    <property type="component" value="Unassembled WGS sequence"/>
</dbReference>
<feature type="coiled-coil region" evidence="1">
    <location>
        <begin position="212"/>
        <end position="246"/>
    </location>
</feature>
<protein>
    <recommendedName>
        <fullName evidence="3">Myb/SANT-like DNA-binding domain-containing protein</fullName>
    </recommendedName>
</protein>
<feature type="region of interest" description="Disordered" evidence="2">
    <location>
        <begin position="1"/>
        <end position="29"/>
    </location>
</feature>
<feature type="region of interest" description="Disordered" evidence="2">
    <location>
        <begin position="157"/>
        <end position="211"/>
    </location>
</feature>
<dbReference type="GO" id="GO:0045893">
    <property type="term" value="P:positive regulation of DNA-templated transcription"/>
    <property type="evidence" value="ECO:0007669"/>
    <property type="project" value="TreeGrafter"/>
</dbReference>
<evidence type="ECO:0000313" key="4">
    <source>
        <dbReference type="EMBL" id="KAK8760241.1"/>
    </source>
</evidence>
<dbReference type="PANTHER" id="PTHR22666:SF3">
    <property type="entry name" value="MYB_SANT-LIKE DNA-BINDING DOMAIN-CONTAINING PROTEIN 1"/>
    <property type="match status" value="1"/>
</dbReference>
<sequence length="257" mass="29311">MEAGSIEASQATAELGAQKCAAKKTRGPRTHWPERETWALIRLWEDHLSELRGEKRNGPVYEAIATSLAEQGIAKTKEQVHSKIENLTTEYRRWSRKHTGQGAIPWTFYWELHRFLGSLPVNDRSLVEESSCQPVSTVEEIISAMEIGDIHESSFELEPTTEAADTSAAAEDPAQDPPPHLRATASTTTVVAITSRQQRKRKRPLSSAQETQQCLLEEQRLLRQDLKEYREKELRLRERQVKAEEDLVQVLKDFLNK</sequence>